<dbReference type="GO" id="GO:0000166">
    <property type="term" value="F:nucleotide binding"/>
    <property type="evidence" value="ECO:0007669"/>
    <property type="project" value="UniProtKB-KW"/>
</dbReference>
<dbReference type="PANTHER" id="PTHR34139:SF1">
    <property type="entry name" value="RNASE MJ1380-RELATED"/>
    <property type="match status" value="1"/>
</dbReference>
<reference evidence="6 7" key="1">
    <citation type="journal article" date="2012" name="PLoS ONE">
        <title>The genome characteristics and predicted function of methyl-group oxidation pathway in the obligate aceticlastic methanogens, Methanosaeta spp.</title>
        <authorList>
            <person name="Zhu J."/>
            <person name="Zheng H."/>
            <person name="Ai G."/>
            <person name="Zhang G."/>
            <person name="Liu D."/>
            <person name="Liu X."/>
            <person name="Dong X."/>
        </authorList>
    </citation>
    <scope>NUCLEOTIDE SEQUENCE [LARGE SCALE GENOMIC DNA]</scope>
    <source>
        <strain evidence="6 7">6Ac</strain>
    </source>
</reference>
<dbReference type="PATRIC" id="fig|1110509.7.peg.1669"/>
<name>G7WP17_METH6</name>
<keyword evidence="5" id="KW-0378">Hydrolase</keyword>
<dbReference type="PANTHER" id="PTHR34139">
    <property type="entry name" value="UPF0331 PROTEIN MJ0127"/>
    <property type="match status" value="1"/>
</dbReference>
<dbReference type="GeneID" id="12510663"/>
<keyword evidence="4" id="KW-0547">Nucleotide-binding</keyword>
<dbReference type="HOGENOM" id="CLU_142825_3_3_2"/>
<keyword evidence="2" id="KW-1277">Toxin-antitoxin system</keyword>
<dbReference type="InterPro" id="IPR051813">
    <property type="entry name" value="HepT_RNase_toxin"/>
</dbReference>
<keyword evidence="3" id="KW-0540">Nuclease</keyword>
<dbReference type="GO" id="GO:0110001">
    <property type="term" value="C:toxin-antitoxin complex"/>
    <property type="evidence" value="ECO:0007669"/>
    <property type="project" value="InterPro"/>
</dbReference>
<evidence type="ECO:0000256" key="1">
    <source>
        <dbReference type="ARBA" id="ARBA00022553"/>
    </source>
</evidence>
<dbReference type="KEGG" id="mhi:Mhar_1494"/>
<dbReference type="AlphaFoldDB" id="G7WP17"/>
<proteinExistence type="predicted"/>
<sequence length="106" mass="12162">MRHILDEIDFLLSECEGVDAEDLMSDKVLSRACVRSLEIIGEAVKNVSQEIKDGHPEIDWRLIAGMRDKLIHQYFGIDWDVVTNVLNEEIRPLKAEIETLLLEVES</sequence>
<evidence type="ECO:0000256" key="2">
    <source>
        <dbReference type="ARBA" id="ARBA00022649"/>
    </source>
</evidence>
<protein>
    <recommendedName>
        <fullName evidence="8">DUF86 domain-containing protein</fullName>
    </recommendedName>
</protein>
<evidence type="ECO:0000256" key="5">
    <source>
        <dbReference type="ARBA" id="ARBA00022801"/>
    </source>
</evidence>
<evidence type="ECO:0000256" key="3">
    <source>
        <dbReference type="ARBA" id="ARBA00022722"/>
    </source>
</evidence>
<keyword evidence="7" id="KW-1185">Reference proteome</keyword>
<accession>G7WP17</accession>
<dbReference type="Pfam" id="PF01934">
    <property type="entry name" value="HepT-like"/>
    <property type="match status" value="1"/>
</dbReference>
<evidence type="ECO:0000313" key="7">
    <source>
        <dbReference type="Proteomes" id="UP000005877"/>
    </source>
</evidence>
<dbReference type="STRING" id="1110509.Mhar_1494"/>
<evidence type="ECO:0000256" key="4">
    <source>
        <dbReference type="ARBA" id="ARBA00022741"/>
    </source>
</evidence>
<dbReference type="GO" id="GO:0016787">
    <property type="term" value="F:hydrolase activity"/>
    <property type="evidence" value="ECO:0007669"/>
    <property type="project" value="UniProtKB-KW"/>
</dbReference>
<dbReference type="InterPro" id="IPR008201">
    <property type="entry name" value="HepT-like"/>
</dbReference>
<evidence type="ECO:0008006" key="8">
    <source>
        <dbReference type="Google" id="ProtNLM"/>
    </source>
</evidence>
<organism evidence="6 7">
    <name type="scientific">Methanothrix harundinacea (strain 6Ac)</name>
    <name type="common">Methanosaeta harundinacea</name>
    <dbReference type="NCBI Taxonomy" id="1110509"/>
    <lineage>
        <taxon>Archaea</taxon>
        <taxon>Methanobacteriati</taxon>
        <taxon>Methanobacteriota</taxon>
        <taxon>Stenosarchaea group</taxon>
        <taxon>Methanomicrobia</taxon>
        <taxon>Methanotrichales</taxon>
        <taxon>Methanotrichaceae</taxon>
        <taxon>Methanothrix</taxon>
    </lineage>
</organism>
<dbReference type="RefSeq" id="WP_014587042.1">
    <property type="nucleotide sequence ID" value="NC_017527.1"/>
</dbReference>
<dbReference type="Proteomes" id="UP000005877">
    <property type="component" value="Chromosome"/>
</dbReference>
<dbReference type="EMBL" id="CP003117">
    <property type="protein sequence ID" value="AET64858.1"/>
    <property type="molecule type" value="Genomic_DNA"/>
</dbReference>
<dbReference type="GO" id="GO:0004540">
    <property type="term" value="F:RNA nuclease activity"/>
    <property type="evidence" value="ECO:0007669"/>
    <property type="project" value="InterPro"/>
</dbReference>
<evidence type="ECO:0000313" key="6">
    <source>
        <dbReference type="EMBL" id="AET64858.1"/>
    </source>
</evidence>
<gene>
    <name evidence="6" type="ordered locus">Mhar_1494</name>
</gene>
<keyword evidence="1" id="KW-0597">Phosphoprotein</keyword>